<reference evidence="2" key="1">
    <citation type="journal article" date="2019" name="Int. J. Syst. Evol. Microbiol.">
        <title>The Global Catalogue of Microorganisms (GCM) 10K type strain sequencing project: providing services to taxonomists for standard genome sequencing and annotation.</title>
        <authorList>
            <consortium name="The Broad Institute Genomics Platform"/>
            <consortium name="The Broad Institute Genome Sequencing Center for Infectious Disease"/>
            <person name="Wu L."/>
            <person name="Ma J."/>
        </authorList>
    </citation>
    <scope>NUCLEOTIDE SEQUENCE [LARGE SCALE GENOMIC DNA]</scope>
    <source>
        <strain evidence="2">CGMCC 1.15043</strain>
    </source>
</reference>
<dbReference type="EMBL" id="BMHE01000045">
    <property type="protein sequence ID" value="GGA03889.1"/>
    <property type="molecule type" value="Genomic_DNA"/>
</dbReference>
<sequence>MIIRARTEHHGWRTVRVARFPYEAGNQAGPYTCSPTRAGFEVTFTRWGFTEPDQDLHIDPPVE</sequence>
<organism evidence="1 2">
    <name type="scientific">Paenibacillus marchantiophytorum</name>
    <dbReference type="NCBI Taxonomy" id="1619310"/>
    <lineage>
        <taxon>Bacteria</taxon>
        <taxon>Bacillati</taxon>
        <taxon>Bacillota</taxon>
        <taxon>Bacilli</taxon>
        <taxon>Bacillales</taxon>
        <taxon>Paenibacillaceae</taxon>
        <taxon>Paenibacillus</taxon>
    </lineage>
</organism>
<evidence type="ECO:0000313" key="1">
    <source>
        <dbReference type="EMBL" id="GGA03889.1"/>
    </source>
</evidence>
<protein>
    <submittedName>
        <fullName evidence="1">Uncharacterized protein</fullName>
    </submittedName>
</protein>
<keyword evidence="2" id="KW-1185">Reference proteome</keyword>
<name>A0ABQ1FAM2_9BACL</name>
<dbReference type="Gene3D" id="2.60.120.200">
    <property type="match status" value="1"/>
</dbReference>
<dbReference type="Proteomes" id="UP000615455">
    <property type="component" value="Unassembled WGS sequence"/>
</dbReference>
<proteinExistence type="predicted"/>
<accession>A0ABQ1FAM2</accession>
<comment type="caution">
    <text evidence="1">The sequence shown here is derived from an EMBL/GenBank/DDBJ whole genome shotgun (WGS) entry which is preliminary data.</text>
</comment>
<evidence type="ECO:0000313" key="2">
    <source>
        <dbReference type="Proteomes" id="UP000615455"/>
    </source>
</evidence>
<gene>
    <name evidence="1" type="ORF">GCM10008018_57250</name>
</gene>
<dbReference type="InterPro" id="IPR009784">
    <property type="entry name" value="DUF1349"/>
</dbReference>
<dbReference type="Pfam" id="PF07081">
    <property type="entry name" value="DUF1349"/>
    <property type="match status" value="1"/>
</dbReference>